<dbReference type="Pfam" id="PF18369">
    <property type="entry name" value="PKS_DE"/>
    <property type="match status" value="2"/>
</dbReference>
<dbReference type="InterPro" id="IPR032821">
    <property type="entry name" value="PKS_assoc"/>
</dbReference>
<feature type="domain" description="Ketosynthase family 3 (KS3)" evidence="8">
    <location>
        <begin position="4713"/>
        <end position="5140"/>
    </location>
</feature>
<dbReference type="InterPro" id="IPR013968">
    <property type="entry name" value="PKS_KR"/>
</dbReference>
<dbReference type="SUPFAM" id="SSF52151">
    <property type="entry name" value="FabD/lysophospholipase-like"/>
    <property type="match status" value="4"/>
</dbReference>
<dbReference type="SUPFAM" id="SSF53901">
    <property type="entry name" value="Thiolase-like"/>
    <property type="match status" value="4"/>
</dbReference>
<dbReference type="Pfam" id="PF00550">
    <property type="entry name" value="PP-binding"/>
    <property type="match status" value="4"/>
</dbReference>
<keyword evidence="3" id="KW-0808">Transferase</keyword>
<dbReference type="Gene3D" id="6.10.140.1830">
    <property type="match status" value="2"/>
</dbReference>
<dbReference type="InterPro" id="IPR006162">
    <property type="entry name" value="Ppantetheine_attach_site"/>
</dbReference>
<dbReference type="InterPro" id="IPR016036">
    <property type="entry name" value="Malonyl_transacylase_ACP-bd"/>
</dbReference>
<feature type="domain" description="Carrier" evidence="7">
    <location>
        <begin position="4615"/>
        <end position="4690"/>
    </location>
</feature>
<dbReference type="FunFam" id="1.10.1200.10:FF:000007">
    <property type="entry name" value="Probable polyketide synthase pks17"/>
    <property type="match status" value="4"/>
</dbReference>
<keyword evidence="10" id="KW-1185">Reference proteome</keyword>
<evidence type="ECO:0000256" key="3">
    <source>
        <dbReference type="ARBA" id="ARBA00022679"/>
    </source>
</evidence>
<dbReference type="Gene3D" id="3.40.47.10">
    <property type="match status" value="4"/>
</dbReference>
<dbReference type="InterPro" id="IPR009081">
    <property type="entry name" value="PP-bd_ACP"/>
</dbReference>
<dbReference type="SMART" id="SM00822">
    <property type="entry name" value="PKS_KR"/>
    <property type="match status" value="3"/>
</dbReference>
<evidence type="ECO:0000256" key="6">
    <source>
        <dbReference type="ARBA" id="ARBA00023315"/>
    </source>
</evidence>
<feature type="domain" description="Ketosynthase family 3 (KS3)" evidence="8">
    <location>
        <begin position="1706"/>
        <end position="2133"/>
    </location>
</feature>
<dbReference type="Gene3D" id="1.10.1200.10">
    <property type="entry name" value="ACP-like"/>
    <property type="match status" value="4"/>
</dbReference>
<evidence type="ECO:0000259" key="8">
    <source>
        <dbReference type="PROSITE" id="PS52004"/>
    </source>
</evidence>
<dbReference type="InterPro" id="IPR014030">
    <property type="entry name" value="Ketoacyl_synth_N"/>
</dbReference>
<dbReference type="InterPro" id="IPR018201">
    <property type="entry name" value="Ketoacyl_synth_AS"/>
</dbReference>
<feature type="domain" description="Ketosynthase family 3 (KS3)" evidence="8">
    <location>
        <begin position="180"/>
        <end position="605"/>
    </location>
</feature>
<dbReference type="SUPFAM" id="SSF51735">
    <property type="entry name" value="NAD(P)-binding Rossmann-fold domains"/>
    <property type="match status" value="6"/>
</dbReference>
<dbReference type="PROSITE" id="PS00606">
    <property type="entry name" value="KS3_1"/>
    <property type="match status" value="4"/>
</dbReference>
<dbReference type="GO" id="GO:0006633">
    <property type="term" value="P:fatty acid biosynthetic process"/>
    <property type="evidence" value="ECO:0007669"/>
    <property type="project" value="InterPro"/>
</dbReference>
<dbReference type="FunFam" id="3.40.47.10:FF:000019">
    <property type="entry name" value="Polyketide synthase type I"/>
    <property type="match status" value="4"/>
</dbReference>
<dbReference type="Pfam" id="PF00109">
    <property type="entry name" value="ketoacyl-synt"/>
    <property type="match status" value="4"/>
</dbReference>
<evidence type="ECO:0000256" key="4">
    <source>
        <dbReference type="ARBA" id="ARBA00023194"/>
    </source>
</evidence>
<dbReference type="Pfam" id="PF00698">
    <property type="entry name" value="Acyl_transf_1"/>
    <property type="match status" value="4"/>
</dbReference>
<dbReference type="CDD" id="cd08952">
    <property type="entry name" value="KR_1_SDR_x"/>
    <property type="match status" value="3"/>
</dbReference>
<evidence type="ECO:0000256" key="1">
    <source>
        <dbReference type="ARBA" id="ARBA00022450"/>
    </source>
</evidence>
<dbReference type="EMBL" id="JAAVJD010000022">
    <property type="protein sequence ID" value="NJQ05006.1"/>
    <property type="molecule type" value="Genomic_DNA"/>
</dbReference>
<organism evidence="9 10">
    <name type="scientific">Streptomyces lonarensis</name>
    <dbReference type="NCBI Taxonomy" id="700599"/>
    <lineage>
        <taxon>Bacteria</taxon>
        <taxon>Bacillati</taxon>
        <taxon>Actinomycetota</taxon>
        <taxon>Actinomycetes</taxon>
        <taxon>Kitasatosporales</taxon>
        <taxon>Streptomycetaceae</taxon>
        <taxon>Streptomyces</taxon>
    </lineage>
</organism>
<keyword evidence="2" id="KW-0597">Phosphoprotein</keyword>
<dbReference type="InterPro" id="IPR041618">
    <property type="entry name" value="PKS_DE"/>
</dbReference>
<evidence type="ECO:0000256" key="2">
    <source>
        <dbReference type="ARBA" id="ARBA00022553"/>
    </source>
</evidence>
<feature type="domain" description="Carrier" evidence="7">
    <location>
        <begin position="1609"/>
        <end position="1684"/>
    </location>
</feature>
<feature type="domain" description="Carrier" evidence="7">
    <location>
        <begin position="3096"/>
        <end position="3171"/>
    </location>
</feature>
<accession>A0A7X6HXW5</accession>
<sequence>MNFLDVDRALTALGQVLGDDETFIAVADVEWERFAPVFCASRPRPLLDTIPEAREETDLAGPAAVRAAERGEYALRLASLSLAERRRTVIDLVRSHATAVLGHESVAEVPAERAFRDVGFDSLTAVELRNRLNTAAGVKLPSTVVFDHPNPTALAEEILSELFGVADAGPTVTVSGSAPSEPIAIVGMACRYPGGVRSPEELWHLLSSGGDAISGFPVDRGWDVEGLFDPDPDAEDSTYVVEGGFLSGAAEFDAGFFGISPREALAMDPQQRLMLETSWEAIERSGIDPASLKGSGTGVYVGAATSGYIAAVGGEAEAQAHLITGNALSVLSGRISYTLGLTGPAVSVDTACSSSLVALHQAVTALRGGECSMALAGGVLVMADPSEFVGFSRLRALSSDGRCRAFGDEADGMGMAEGAGMVMLERLSDARRNGHQVLAVIRGSAINQDGASNGLSAPNGPSQRRVIRAALANAQISAADVDAVEAHGTGTTLGDPIEAQALLATYGQERHGDDPLWIGSIKSNIGHAQQAAGVAGVIKMVLALNHGLLPRTLHADTPSSHVDWASGNVRVLQEARDWQPGDRPRRAGVSAFGISGTNAHLIIEEAPAETGAPEAAPETGGEPKLPVLAPAVPAWLVSGRSAVALAGQAGRLREHAVASPEVPVADVAWSLATSRTVFEHRAVVLGGEREELLAGLAAVATEQPVAGVVTGEVSPAGVGKTVFVFPGQGSQWIGMGRELAELSPVFAAKLAECAAALAPHVEWELNDVLAGRHGFEAADVVQPALWAVMVSLAEVWQAAGVVPDAVVGHSQGEIAAAAVAGILSLEDAARVVALRSWTLAALAGRGGMLSIAESADAVRERIASYGDRLSVAAVNGPRATVVSGDPDALRELVDACGESVRTRMIPVDYASHGPQVEELREEILTALDGIVPGTARVPMVSAVTGAWLAGTEMDPGYWFTSLRETVEFDRAIQILGEAGHGVFVEVSPHPVLAGAIGDSLEERLPVVVGTLRREDGGAERLLASFAEAYVRGVAVDWAGILGGGVSVDLPTYAFQRGRFWPSTVVERPTLAAAGSTPAEAGFWTAVEQGDAGTLAELLGVDPNEAALGALTDWRRRERAESAVADWRYRITWAPVADSEAVLPGRWLVVGTGVDAGLLGGALAERGAEIVAVAGPGEIDASVAAGVAGVLSTLALDGERLAGDSVVSAGSLATVELLRALGEAGIEAPLWVLTRGAVGTGAGEPAVSPTQAQVWGLGVVAGLELGGRWGGLIDLPEVLDARVGARLVTVLAGAGEDQVALRARGILGRRLERAGRPVVRAEWAPRGTVLVTGGTSGVGAITAEWVVGRGAERVVLTSRSGPAAAGVAALAASLAASGATVDVVASDIGDRESTAGLLTWIDATGVSLSSVLHAAGVGGRKPVEEVEAADLAELLSAKAGGAAALDELTADRELDAFVLFSSGAGTWGSGGLAAYAAANAHLDALCDNRRARGAVATSIAWGLWAGVGMAAGAERLLDYGMDGIDAERGMRALGQVLDADEGAVAVAGFDWAQFVPTYTFRRPSPLLSALPEVREILAAEAGVAAEPGAGAGGSELAARLTGLSVADQRQTLTELVRGHAAAVLGHESAQDVLSQRAFKDLGFDSVGAVELRNRLSAAAGVRLPSTMIFDYPNAAALAEYIRGELVGAADGSAQGEGAVQVLAAAVGEPIAIVGMGCRFPGDVRGPEQFWDLITAGTDAVGEFPTDRGWDAYEQEFGGEAVRAGQAYARQGGFVYDVADFDAGFFGINPREALAMDPQQRLLLETSWEAIERAGLPPTSLHGTATGVFIGASHSGYESALPMDDRSLHGYRLTGAISSVASGRISYVLGLTGPALTVDTACSSSLVALHQAVQSLRSGECSMALAGGVAVMTSPGAFMEFSEQGGMASSGRSKAFSDDADGIGWGEGAGMILLERLSDARRNGHQVLAVIRGSAVNQDGASNGLSAPNGPSQRRVIRAALANAQVSAAEVDVVEAHGTGTSLGDPIEAQALLATYGQERTEGQPLWLGSVKSQIGHTQCAAGVASVIKMVLAIRNGVLPRTLHADTPSTHVDWAAGNVQLLQEARDWQPGDRPRRAGVSAFGVSGTNVHMILEETPDEDEPAAVEEEKAPAPAAVLTPALPAWVVSGQSPVALAGQAGSLREHVLARPEVAVGDVAWSLATTRSVFEHRAVVLGGDREELLAGLTALATDQPLAGVVTGEVAPTGAGKTVFVFPGQGSQWIGMGRELAAVSPVFAARLAEAGAALAPFVEWELDAVLAGEHGFEAADVVQPALWAVMVSLAAVWQAAGVVPDAVVGHSQGEIAAAAVAGILSLEDAAKVVALRSRTLTALAGRGGMLSIAESADAVRVRIASYGTRLSIAAVNGPRATVVSGEPEALREVQESCGESVRTRMVPVDYASHSPQVDELREEILATLAGITPGEARIPMVSALSGEWLNGPEMDPGYWFASLRETVEFDRAIGILGEAGHGTFIESSPHPVLTGAIGDSLEERSPVTAGTLRREDGGARRLLTSLAEAYVGGVAVDWAAVLGGGETVDLPTYAFQRRRFWPETPVVKRTGGPVDDWRYRITWQPAGRGGAAALSGNWLLIGDTPDAPAIADALTRHGAEVIRTTLETVDELMVSEVSGVVSLLALDEAPDPTYPWVPRGTAATVDLVRAMNEAAAAVPLWIVTRGAVQTGAGEVTTSPVQAQLWGLGRAVGLERPEMWGGLIDLPPVFDVEAGNRFASVLAAGREDQVALRGSATYIRRLVRAEARPGGREAWQPRGTVLLTGGTGSIGVSVGVWLAERDAARVVLTSRSGPSAPGLAELAASVAQAGSDVEVISCDLGVQEQVTDMVTWIEQSGPGLSTVLHSANAPYLARVENTDREGLATALGAKAAGAVHLDVATAGLDLDEFVLFSSISATWGSNDHGAYAAGNSFLDAFAEDRRARGLPGTSIAWGVWDTRDWDAVDATIEQTPGRVTPSRLRRQGMNFLNLDRALITLGDVLADDETFIAVADVEWEKFAPVFCAARPRPLLDTIAEALEEVEPTRPAETETAERGEYASKLAALPVAERRRTVIDLVRSHATAVLGHESVAEVPADRAFRDVGYDSLTAVELRNRLNTATGVKLPSTVVFDHPNATALAEEILSRLLGDASNEVTTVVVNAPSEPIAIVGMACRYPGGVRSPEELWELLATGGDAISGFPVDRGWDAEGLFDPDPNAEGSTYVVEGGFLPGAAEFDAGFFGISPREALAMDPQQRLLLETSWEAIERSGIDPASLKGTGTGVFVGAAPSGYVAAVAGEADAQPHLITGNALSVLSGRVSYTLGLTGPAVSVDTACSSSLVALHQAAQALRSGECSMALAGGVMVMADPDEFVGFSRLRALAADGRCKAFSDDADGMGMAEGAGVLMLERLSDARRNGHQVLAVVRGSAINQDGASNGLSAPNGPSQRRVIRAALANAQLAAADIDVVEAHGTGTELGDPIEAGALLATYGQERPTADQPLWIGSIKSNIGHAQQAAGIAGVIKMVLAMRHGLLPRTLHAETPSSHVDWASGNVQLLSAARDWQPGDRPRRAGVSAFGISGTNAHVILEEAPAETEAAEAAPETGGEPKLPVLAPTVPAWLVSGRGAVSLAGQAGRLRERVLARPEVPVGDVAWSLATTRSVFEHRAVVLGAEREVLAAGLAAVATEQPAPGVVTGSVSPAGVGKTVFVFPGQGSQWIGMGRELAAVSPVFAARLAEAGAALAPFVDWELDDVLAGEHGFEAADVVQPALWAVMVSLAEVWRAAGVVPDAVVGHSQGEIAAAAVAGILSLEDAAKVVALRSRTLAALAGRGGMLSIAESADAVRVRIAPFGARLSIAAVNGPRATVVSGEPEALREVQESCGESVRTRMVPVDYASHSPQVDELRDEILSVLAGIAPREARVPMVSALSGEWLNGPEMDPGYWFASLRETVEFDRAIGILAEAGHGVFVESSPHPVLTGAIGDAVQENADAVVVGTLRREDGGAERLLTSFAEAYVKGVGVDWAGILGGGTVVDLPTYAFEHRHYWPQTPHPVLGRVSEGDAEFWAAVEGGDLDELAAALNVDGGRLGEVLPALADYRKRSRVDATVADWRYRITWAPVAESQAVLSGTWLVVGTGADAESVAGALTERGAEIVTAAGPEGIDASVTAGVAGIVSTLALDEASHPAYAVVPAGLVATAALVRALGRANVGAPLWVLTRGAVGTGAGESVTSPVQAQVWGLGVVAGLELAGRWGGLIDLPEEFDARSGARLVAVLADGGEDQVALRARGVLGRRLERAGRPVVRAEWAPRGTVLVTGGTSGVGAITAEWVVGRGAERVVLTSRSGPGARGVAELAASIATAGATVEVVASDAGDRESTRELLNWIDATGAPLSSVMHAAGITGGMLVEEIEAADLASLLSAKAGGAAALDELTADRELDAFVLFSSGAGTWGSGGLGAYAAANAYLDALCESRRARGAVATSIAWGLWSGVGMAAGEGGERLSDYGMDGIDAERGMRALGQAIDAHEGAIAVAGFDWAQFVPTYTLRRPSPLLSAIPEVREILEAEAGTESESGGSELAARLRGMSVGDQRQTLTELVRSHAAAVLGHDSAQDVLPQRAFRDLGFDSVGAVELRNRLATAAGVRLPSTMIFDYPNAAALADYIRGELVGAADGSPAQSDGAVQVVAAAGGEPIAIVGMGCRYPGDVHGPEQFWDLLATGTDAISQFPTDRGWDVFEEEFGSDAVRAGEAYTRQGGFVYDAADFDAGFFGISPREALAMDPQQRLLLETTWEAIERAGLAPTSLHGSATGVFIGASSSGYESSLPADDESLNGYRLTGTASAVVSGRISYVLGLTGPAVTVDTACSSSLVALHQAVSALRAGECSMALAGGVAVMALPGAFMDFSQQGGMASSGRCKSFSDEADGVSWGEGAGIIVLERLSEARRKGHQVLAVIRGSAVNQDGASNGLSAPNGPSQRRVIRAALANAQVTAADIDVVEAHGTGTTLGDPIEAQALLATYGRERSEDRPLWLGSVKSNIGHTQQAAGVAGIIKMVLAMRHGVLPRTLHADTPSTHVDWTTGNVQLLEQAQEWPAGERLRRAGVSAFGVSGTNAHVIIEEAPEPTEAAEPDRQPGEEPALPVLADSVAVVPWPVSGQSAVALTGQAGRLREHVVARPGVPVGDVAWSLATTRSVFEHRAVVLGAGREGLVAGLAAVATGQPVAGVVSGEVSPAGVGRTVFVFPGHGSQWIGMGRELAEVSPVFAARLAECAAALAPFVEWELDDVLAGRHDFAAADVLQPALWAVTVSLAAVW</sequence>
<dbReference type="GO" id="GO:0004312">
    <property type="term" value="F:fatty acid synthase activity"/>
    <property type="evidence" value="ECO:0007669"/>
    <property type="project" value="TreeGrafter"/>
</dbReference>
<evidence type="ECO:0000259" key="7">
    <source>
        <dbReference type="PROSITE" id="PS50075"/>
    </source>
</evidence>
<dbReference type="FunFam" id="3.40.366.10:FF:000002">
    <property type="entry name" value="Probable polyketide synthase 2"/>
    <property type="match status" value="3"/>
</dbReference>
<dbReference type="Pfam" id="PF16197">
    <property type="entry name" value="KAsynt_C_assoc"/>
    <property type="match status" value="4"/>
</dbReference>
<dbReference type="SMART" id="SM00823">
    <property type="entry name" value="PKS_PP"/>
    <property type="match status" value="4"/>
</dbReference>
<dbReference type="InterPro" id="IPR014043">
    <property type="entry name" value="Acyl_transferase_dom"/>
</dbReference>
<dbReference type="CDD" id="cd00833">
    <property type="entry name" value="PKS"/>
    <property type="match status" value="4"/>
</dbReference>
<dbReference type="InterPro" id="IPR036736">
    <property type="entry name" value="ACP-like_sf"/>
</dbReference>
<proteinExistence type="predicted"/>
<dbReference type="Pfam" id="PF08659">
    <property type="entry name" value="KR"/>
    <property type="match status" value="3"/>
</dbReference>
<dbReference type="SMART" id="SM00825">
    <property type="entry name" value="PKS_KS"/>
    <property type="match status" value="4"/>
</dbReference>
<feature type="domain" description="Ketosynthase family 3 (KS3)" evidence="8">
    <location>
        <begin position="3188"/>
        <end position="3614"/>
    </location>
</feature>
<dbReference type="Gene3D" id="3.30.70.3290">
    <property type="match status" value="3"/>
</dbReference>
<dbReference type="SMART" id="SM01294">
    <property type="entry name" value="PKS_PP_betabranch"/>
    <property type="match status" value="4"/>
</dbReference>
<keyword evidence="1" id="KW-0596">Phosphopantetheine</keyword>
<keyword evidence="4" id="KW-0045">Antibiotic biosynthesis</keyword>
<feature type="domain" description="Carrier" evidence="7">
    <location>
        <begin position="87"/>
        <end position="162"/>
    </location>
</feature>
<evidence type="ECO:0000313" key="10">
    <source>
        <dbReference type="Proteomes" id="UP000578686"/>
    </source>
</evidence>
<dbReference type="GO" id="GO:0004315">
    <property type="term" value="F:3-oxoacyl-[acyl-carrier-protein] synthase activity"/>
    <property type="evidence" value="ECO:0007669"/>
    <property type="project" value="InterPro"/>
</dbReference>
<dbReference type="GO" id="GO:0033068">
    <property type="term" value="P:macrolide biosynthetic process"/>
    <property type="evidence" value="ECO:0007669"/>
    <property type="project" value="UniProtKB-ARBA"/>
</dbReference>
<dbReference type="SMART" id="SM00827">
    <property type="entry name" value="PKS_AT"/>
    <property type="match status" value="3"/>
</dbReference>
<dbReference type="PANTHER" id="PTHR43775:SF51">
    <property type="entry name" value="INACTIVE PHENOLPHTHIOCEROL SYNTHESIS POLYKETIDE SYNTHASE TYPE I PKS1-RELATED"/>
    <property type="match status" value="1"/>
</dbReference>
<comment type="caution">
    <text evidence="9">The sequence shown here is derived from an EMBL/GenBank/DDBJ whole genome shotgun (WGS) entry which is preliminary data.</text>
</comment>
<feature type="non-terminal residue" evidence="9">
    <location>
        <position position="5333"/>
    </location>
</feature>
<dbReference type="InterPro" id="IPR016039">
    <property type="entry name" value="Thiolase-like"/>
</dbReference>
<dbReference type="Pfam" id="PF02801">
    <property type="entry name" value="Ketoacyl-synt_C"/>
    <property type="match status" value="4"/>
</dbReference>
<dbReference type="NCBIfam" id="NF045894">
    <property type="entry name" value="PKS_plus_SDR"/>
    <property type="match status" value="2"/>
</dbReference>
<dbReference type="PROSITE" id="PS50075">
    <property type="entry name" value="CARRIER"/>
    <property type="match status" value="4"/>
</dbReference>
<evidence type="ECO:0000313" key="9">
    <source>
        <dbReference type="EMBL" id="NJQ05006.1"/>
    </source>
</evidence>
<dbReference type="InterPro" id="IPR014031">
    <property type="entry name" value="Ketoacyl_synth_C"/>
</dbReference>
<keyword evidence="6" id="KW-0012">Acyltransferase</keyword>
<dbReference type="SUPFAM" id="SSF55048">
    <property type="entry name" value="Probable ACP-binding domain of malonyl-CoA ACP transacylase"/>
    <property type="match status" value="3"/>
</dbReference>
<keyword evidence="5" id="KW-0511">Multifunctional enzyme</keyword>
<dbReference type="InterPro" id="IPR036291">
    <property type="entry name" value="NAD(P)-bd_dom_sf"/>
</dbReference>
<dbReference type="InterPro" id="IPR016035">
    <property type="entry name" value="Acyl_Trfase/lysoPLipase"/>
</dbReference>
<dbReference type="InterPro" id="IPR020806">
    <property type="entry name" value="PKS_PP-bd"/>
</dbReference>
<protein>
    <submittedName>
        <fullName evidence="9">SDR family NAD(P)-dependent oxidoreductase</fullName>
    </submittedName>
</protein>
<dbReference type="Gene3D" id="3.40.50.720">
    <property type="entry name" value="NAD(P)-binding Rossmann-like Domain"/>
    <property type="match status" value="4"/>
</dbReference>
<evidence type="ECO:0000256" key="5">
    <source>
        <dbReference type="ARBA" id="ARBA00023268"/>
    </source>
</evidence>
<dbReference type="Proteomes" id="UP000578686">
    <property type="component" value="Unassembled WGS sequence"/>
</dbReference>
<name>A0A7X6HXW5_9ACTN</name>
<dbReference type="Gene3D" id="3.40.366.10">
    <property type="entry name" value="Malonyl-Coenzyme A Acyl Carrier Protein, domain 2"/>
    <property type="match status" value="4"/>
</dbReference>
<dbReference type="PROSITE" id="PS52004">
    <property type="entry name" value="KS3_2"/>
    <property type="match status" value="4"/>
</dbReference>
<dbReference type="InterPro" id="IPR001227">
    <property type="entry name" value="Ac_transferase_dom_sf"/>
</dbReference>
<reference evidence="9 10" key="1">
    <citation type="submission" date="2020-03" db="EMBL/GenBank/DDBJ databases">
        <title>Draft genome of Streptomyces sp. ventii, isolated from the Axial Seamount in the Pacific Ocean, and resequencing of the two type strains Streptomyces lonarensis strain NCL 716 and Streptomyces bohaiensis strain 11A07.</title>
        <authorList>
            <person name="Loughran R.M."/>
            <person name="Pfannmuller K.M."/>
            <person name="Wasson B.J."/>
            <person name="Deadmond M.C."/>
            <person name="Paddock B.E."/>
            <person name="Koyack M.J."/>
            <person name="Gallegos D.A."/>
            <person name="Mitchell E.A."/>
            <person name="Ushijima B."/>
            <person name="Saw J.H."/>
            <person name="Mcphail K.L."/>
            <person name="Videau P."/>
        </authorList>
    </citation>
    <scope>NUCLEOTIDE SEQUENCE [LARGE SCALE GENOMIC DNA]</scope>
    <source>
        <strain evidence="9 10">NCL716</strain>
    </source>
</reference>
<dbReference type="InterPro" id="IPR020841">
    <property type="entry name" value="PKS_Beta-ketoAc_synthase_dom"/>
</dbReference>
<dbReference type="SUPFAM" id="SSF47336">
    <property type="entry name" value="ACP-like"/>
    <property type="match status" value="4"/>
</dbReference>
<gene>
    <name evidence="9" type="ORF">HCN56_05290</name>
</gene>
<dbReference type="InterPro" id="IPR057326">
    <property type="entry name" value="KR_dom"/>
</dbReference>
<dbReference type="PROSITE" id="PS00012">
    <property type="entry name" value="PHOSPHOPANTETHEINE"/>
    <property type="match status" value="4"/>
</dbReference>
<dbReference type="InterPro" id="IPR050091">
    <property type="entry name" value="PKS_NRPS_Biosynth_Enz"/>
</dbReference>
<dbReference type="PANTHER" id="PTHR43775">
    <property type="entry name" value="FATTY ACID SYNTHASE"/>
    <property type="match status" value="1"/>
</dbReference>
<dbReference type="GO" id="GO:0031177">
    <property type="term" value="F:phosphopantetheine binding"/>
    <property type="evidence" value="ECO:0007669"/>
    <property type="project" value="InterPro"/>
</dbReference>